<name>A0ABP8AT63_9ACTN</name>
<evidence type="ECO:0000313" key="3">
    <source>
        <dbReference type="Proteomes" id="UP001501251"/>
    </source>
</evidence>
<comment type="caution">
    <text evidence="2">The sequence shown here is derived from an EMBL/GenBank/DDBJ whole genome shotgun (WGS) entry which is preliminary data.</text>
</comment>
<evidence type="ECO:0000313" key="2">
    <source>
        <dbReference type="EMBL" id="GAA4189976.1"/>
    </source>
</evidence>
<evidence type="ECO:0000256" key="1">
    <source>
        <dbReference type="SAM" id="MobiDB-lite"/>
    </source>
</evidence>
<proteinExistence type="predicted"/>
<reference evidence="3" key="1">
    <citation type="journal article" date="2019" name="Int. J. Syst. Evol. Microbiol.">
        <title>The Global Catalogue of Microorganisms (GCM) 10K type strain sequencing project: providing services to taxonomists for standard genome sequencing and annotation.</title>
        <authorList>
            <consortium name="The Broad Institute Genomics Platform"/>
            <consortium name="The Broad Institute Genome Sequencing Center for Infectious Disease"/>
            <person name="Wu L."/>
            <person name="Ma J."/>
        </authorList>
    </citation>
    <scope>NUCLEOTIDE SEQUENCE [LARGE SCALE GENOMIC DNA]</scope>
    <source>
        <strain evidence="3">JCM 17388</strain>
    </source>
</reference>
<protein>
    <submittedName>
        <fullName evidence="2">Uncharacterized protein</fullName>
    </submittedName>
</protein>
<sequence length="62" mass="6936">MQPIMFQRASAFSKIFAQEMRTITETPCERSGRGAKVTGIGQPRAHQRPAFLGPVGRRHQDP</sequence>
<organism evidence="2 3">
    <name type="scientific">Streptosporangium oxazolinicum</name>
    <dbReference type="NCBI Taxonomy" id="909287"/>
    <lineage>
        <taxon>Bacteria</taxon>
        <taxon>Bacillati</taxon>
        <taxon>Actinomycetota</taxon>
        <taxon>Actinomycetes</taxon>
        <taxon>Streptosporangiales</taxon>
        <taxon>Streptosporangiaceae</taxon>
        <taxon>Streptosporangium</taxon>
    </lineage>
</organism>
<dbReference type="EMBL" id="BAABAQ010000004">
    <property type="protein sequence ID" value="GAA4189976.1"/>
    <property type="molecule type" value="Genomic_DNA"/>
</dbReference>
<dbReference type="Proteomes" id="UP001501251">
    <property type="component" value="Unassembled WGS sequence"/>
</dbReference>
<accession>A0ABP8AT63</accession>
<keyword evidence="3" id="KW-1185">Reference proteome</keyword>
<gene>
    <name evidence="2" type="ORF">GCM10022252_27510</name>
</gene>
<feature type="region of interest" description="Disordered" evidence="1">
    <location>
        <begin position="27"/>
        <end position="62"/>
    </location>
</feature>